<comment type="caution">
    <text evidence="9">Lacks conserved residue(s) required for the propagation of feature annotation.</text>
</comment>
<dbReference type="Pfam" id="PF04290">
    <property type="entry name" value="DctQ"/>
    <property type="match status" value="1"/>
</dbReference>
<evidence type="ECO:0000259" key="11">
    <source>
        <dbReference type="Pfam" id="PF04290"/>
    </source>
</evidence>
<keyword evidence="3" id="KW-1003">Cell membrane</keyword>
<evidence type="ECO:0000256" key="7">
    <source>
        <dbReference type="ARBA" id="ARBA00023136"/>
    </source>
</evidence>
<comment type="subcellular location">
    <subcellularLocation>
        <location evidence="1 9">Cell inner membrane</location>
        <topology evidence="1 9">Multi-pass membrane protein</topology>
    </subcellularLocation>
</comment>
<sequence length="213" mass="23603">MKRIEALASWLFGGIFLLLSVLVSVETVLRKFFSMSLQGADELGGYALAVGGTLAFSLALLGRTHIRIDLFHELLPRRMQSLMNWLSATLMAAFAGILVWITWRVVSETVDYGSTAATPWATPLIYPQSVWFVSLCIFALVALGFALRATWLLLRGNSETLNVEFHPRGVSDEVKEELDDFEQRAQRGGNQSHQAQRSEDRDGNRIAAGGMAK</sequence>
<gene>
    <name evidence="12" type="ORF">GCM10011348_36180</name>
</gene>
<dbReference type="Proteomes" id="UP000599578">
    <property type="component" value="Unassembled WGS sequence"/>
</dbReference>
<evidence type="ECO:0000256" key="10">
    <source>
        <dbReference type="SAM" id="MobiDB-lite"/>
    </source>
</evidence>
<feature type="transmembrane region" description="Helical" evidence="9">
    <location>
        <begin position="43"/>
        <end position="61"/>
    </location>
</feature>
<keyword evidence="2 9" id="KW-0813">Transport</keyword>
<evidence type="ECO:0000256" key="1">
    <source>
        <dbReference type="ARBA" id="ARBA00004429"/>
    </source>
</evidence>
<keyword evidence="13" id="KW-1185">Reference proteome</keyword>
<dbReference type="AlphaFoldDB" id="A0A917ZLS8"/>
<comment type="subunit">
    <text evidence="9">The complex comprises the extracytoplasmic solute receptor protein and the two transmembrane proteins.</text>
</comment>
<protein>
    <recommendedName>
        <fullName evidence="9">TRAP transporter small permease protein</fullName>
    </recommendedName>
</protein>
<proteinExistence type="inferred from homology"/>
<evidence type="ECO:0000256" key="3">
    <source>
        <dbReference type="ARBA" id="ARBA00022475"/>
    </source>
</evidence>
<keyword evidence="5 9" id="KW-0812">Transmembrane</keyword>
<evidence type="ECO:0000256" key="4">
    <source>
        <dbReference type="ARBA" id="ARBA00022519"/>
    </source>
</evidence>
<dbReference type="GO" id="GO:0015740">
    <property type="term" value="P:C4-dicarboxylate transport"/>
    <property type="evidence" value="ECO:0007669"/>
    <property type="project" value="TreeGrafter"/>
</dbReference>
<dbReference type="EMBL" id="BMLT01000010">
    <property type="protein sequence ID" value="GGO86107.1"/>
    <property type="molecule type" value="Genomic_DNA"/>
</dbReference>
<evidence type="ECO:0000313" key="12">
    <source>
        <dbReference type="EMBL" id="GGO86107.1"/>
    </source>
</evidence>
<dbReference type="InterPro" id="IPR007387">
    <property type="entry name" value="TRAP_DctQ"/>
</dbReference>
<evidence type="ECO:0000313" key="13">
    <source>
        <dbReference type="Proteomes" id="UP000599578"/>
    </source>
</evidence>
<evidence type="ECO:0000256" key="5">
    <source>
        <dbReference type="ARBA" id="ARBA00022692"/>
    </source>
</evidence>
<comment type="caution">
    <text evidence="12">The sequence shown here is derived from an EMBL/GenBank/DDBJ whole genome shotgun (WGS) entry which is preliminary data.</text>
</comment>
<comment type="function">
    <text evidence="9">Part of the tripartite ATP-independent periplasmic (TRAP) transport system.</text>
</comment>
<dbReference type="PANTHER" id="PTHR35011">
    <property type="entry name" value="2,3-DIKETO-L-GULONATE TRAP TRANSPORTER SMALL PERMEASE PROTEIN YIAM"/>
    <property type="match status" value="1"/>
</dbReference>
<feature type="domain" description="Tripartite ATP-independent periplasmic transporters DctQ component" evidence="11">
    <location>
        <begin position="20"/>
        <end position="149"/>
    </location>
</feature>
<evidence type="ECO:0000256" key="8">
    <source>
        <dbReference type="ARBA" id="ARBA00038436"/>
    </source>
</evidence>
<dbReference type="GO" id="GO:0005886">
    <property type="term" value="C:plasma membrane"/>
    <property type="evidence" value="ECO:0007669"/>
    <property type="project" value="UniProtKB-SubCell"/>
</dbReference>
<dbReference type="PANTHER" id="PTHR35011:SF2">
    <property type="entry name" value="2,3-DIKETO-L-GULONATE TRAP TRANSPORTER SMALL PERMEASE PROTEIN YIAM"/>
    <property type="match status" value="1"/>
</dbReference>
<dbReference type="InterPro" id="IPR055348">
    <property type="entry name" value="DctQ"/>
</dbReference>
<feature type="transmembrane region" description="Helical" evidence="9">
    <location>
        <begin position="82"/>
        <end position="103"/>
    </location>
</feature>
<dbReference type="GO" id="GO:0022857">
    <property type="term" value="F:transmembrane transporter activity"/>
    <property type="evidence" value="ECO:0007669"/>
    <property type="project" value="UniProtKB-UniRule"/>
</dbReference>
<keyword evidence="6 9" id="KW-1133">Transmembrane helix</keyword>
<keyword evidence="7 9" id="KW-0472">Membrane</keyword>
<accession>A0A917ZLS8</accession>
<reference evidence="12 13" key="1">
    <citation type="journal article" date="2014" name="Int. J. Syst. Evol. Microbiol.">
        <title>Complete genome sequence of Corynebacterium casei LMG S-19264T (=DSM 44701T), isolated from a smear-ripened cheese.</title>
        <authorList>
            <consortium name="US DOE Joint Genome Institute (JGI-PGF)"/>
            <person name="Walter F."/>
            <person name="Albersmeier A."/>
            <person name="Kalinowski J."/>
            <person name="Ruckert C."/>
        </authorList>
    </citation>
    <scope>NUCLEOTIDE SEQUENCE [LARGE SCALE GENOMIC DNA]</scope>
    <source>
        <strain evidence="12 13">CGMCC 1.7286</strain>
    </source>
</reference>
<name>A0A917ZLS8_9GAMM</name>
<evidence type="ECO:0000256" key="2">
    <source>
        <dbReference type="ARBA" id="ARBA00022448"/>
    </source>
</evidence>
<evidence type="ECO:0000256" key="9">
    <source>
        <dbReference type="RuleBase" id="RU369079"/>
    </source>
</evidence>
<feature type="region of interest" description="Disordered" evidence="10">
    <location>
        <begin position="174"/>
        <end position="213"/>
    </location>
</feature>
<organism evidence="12 13">
    <name type="scientific">Marinobacterium nitratireducens</name>
    <dbReference type="NCBI Taxonomy" id="518897"/>
    <lineage>
        <taxon>Bacteria</taxon>
        <taxon>Pseudomonadati</taxon>
        <taxon>Pseudomonadota</taxon>
        <taxon>Gammaproteobacteria</taxon>
        <taxon>Oceanospirillales</taxon>
        <taxon>Oceanospirillaceae</taxon>
        <taxon>Marinobacterium</taxon>
    </lineage>
</organism>
<feature type="transmembrane region" description="Helical" evidence="9">
    <location>
        <begin position="130"/>
        <end position="154"/>
    </location>
</feature>
<evidence type="ECO:0000256" key="6">
    <source>
        <dbReference type="ARBA" id="ARBA00022989"/>
    </source>
</evidence>
<keyword evidence="4 9" id="KW-0997">Cell inner membrane</keyword>
<dbReference type="RefSeq" id="WP_188862022.1">
    <property type="nucleotide sequence ID" value="NZ_BMLT01000010.1"/>
</dbReference>
<comment type="similarity">
    <text evidence="8 9">Belongs to the TRAP transporter small permease family.</text>
</comment>